<dbReference type="EMBL" id="RJJR01000001">
    <property type="protein sequence ID" value="RNI39750.1"/>
    <property type="molecule type" value="Genomic_DNA"/>
</dbReference>
<dbReference type="Pfam" id="PF10604">
    <property type="entry name" value="Polyketide_cyc2"/>
    <property type="match status" value="1"/>
</dbReference>
<reference evidence="1 2" key="1">
    <citation type="submission" date="2018-11" db="EMBL/GenBank/DDBJ databases">
        <title>Draft genome sequence of Ferruginibacter sp. BO-59.</title>
        <authorList>
            <person name="Im W.T."/>
        </authorList>
    </citation>
    <scope>NUCLEOTIDE SEQUENCE [LARGE SCALE GENOMIC DNA]</scope>
    <source>
        <strain evidence="1 2">BO-59</strain>
    </source>
</reference>
<dbReference type="Proteomes" id="UP000267223">
    <property type="component" value="Unassembled WGS sequence"/>
</dbReference>
<comment type="caution">
    <text evidence="1">The sequence shown here is derived from an EMBL/GenBank/DDBJ whole genome shotgun (WGS) entry which is preliminary data.</text>
</comment>
<keyword evidence="2" id="KW-1185">Reference proteome</keyword>
<sequence length="179" mass="20448">MGFAKFIIFLLAVFIIILLLAFLLPSRVTVAKSVEINAPRQNIMKQIVNFDEWKNWYPAFKDENISVVKNKASADYISSVTLKNKNGTAIVLNLMDTSNNQIDIRVQSSSSTKVTYQFLLIPKSNNEHQLTWNINIDMGWYPWKRVQGILFDKFSGAQYESALEDLRKAAEGQTAFSFK</sequence>
<dbReference type="InterPro" id="IPR019587">
    <property type="entry name" value="Polyketide_cyclase/dehydratase"/>
</dbReference>
<dbReference type="InterPro" id="IPR023393">
    <property type="entry name" value="START-like_dom_sf"/>
</dbReference>
<dbReference type="SUPFAM" id="SSF55961">
    <property type="entry name" value="Bet v1-like"/>
    <property type="match status" value="1"/>
</dbReference>
<organism evidence="1 2">
    <name type="scientific">Hanamia caeni</name>
    <dbReference type="NCBI Taxonomy" id="2294116"/>
    <lineage>
        <taxon>Bacteria</taxon>
        <taxon>Pseudomonadati</taxon>
        <taxon>Bacteroidota</taxon>
        <taxon>Chitinophagia</taxon>
        <taxon>Chitinophagales</taxon>
        <taxon>Chitinophagaceae</taxon>
        <taxon>Hanamia</taxon>
    </lineage>
</organism>
<proteinExistence type="predicted"/>
<dbReference type="RefSeq" id="WP_123118641.1">
    <property type="nucleotide sequence ID" value="NZ_RJJR01000001.1"/>
</dbReference>
<gene>
    <name evidence="1" type="ORF">EFY79_00125</name>
</gene>
<dbReference type="OrthoDB" id="9807923at2"/>
<protein>
    <submittedName>
        <fullName evidence="1">Uncharacterized protein</fullName>
    </submittedName>
</protein>
<dbReference type="AlphaFoldDB" id="A0A3M9NPN9"/>
<name>A0A3M9NPN9_9BACT</name>
<dbReference type="Gene3D" id="3.30.530.20">
    <property type="match status" value="1"/>
</dbReference>
<evidence type="ECO:0000313" key="1">
    <source>
        <dbReference type="EMBL" id="RNI39750.1"/>
    </source>
</evidence>
<evidence type="ECO:0000313" key="2">
    <source>
        <dbReference type="Proteomes" id="UP000267223"/>
    </source>
</evidence>
<accession>A0A3M9NPN9</accession>